<keyword evidence="2" id="KW-1133">Transmembrane helix</keyword>
<sequence length="249" mass="28378">MVLVSSLFSCIPQKEIVLLQDHSSDKNYSNPYSEMKSITDQYILQPNDYLFINVSTPDEKISEFFNQRRSNNMGGGQQNQNFFYYQIDDSMNIDFPYVGNINLKGCNVVNGKERVKDALKPFLKEYNLTFKLATNTFTALGEFRSQGVHNMTKEQITIFEAVALAGGVTPYGKQKKLQLLRQLPDGPVTYTVDLTDKNIVNSEYYFIYPNDMLYVRPMRAKQFGIGESFSLGIITGLLALYITLDSLIK</sequence>
<dbReference type="PANTHER" id="PTHR33619:SF3">
    <property type="entry name" value="POLYSACCHARIDE EXPORT PROTEIN GFCE-RELATED"/>
    <property type="match status" value="1"/>
</dbReference>
<dbReference type="EMBL" id="JAGUCO010000005">
    <property type="protein sequence ID" value="MBS2098527.1"/>
    <property type="molecule type" value="Genomic_DNA"/>
</dbReference>
<accession>A0ABS5JUF9</accession>
<dbReference type="InterPro" id="IPR003715">
    <property type="entry name" value="Poly_export_N"/>
</dbReference>
<name>A0ABS5JUF9_9BACT</name>
<gene>
    <name evidence="4" type="ORF">KEM10_09560</name>
</gene>
<evidence type="ECO:0000256" key="2">
    <source>
        <dbReference type="SAM" id="Phobius"/>
    </source>
</evidence>
<keyword evidence="5" id="KW-1185">Reference proteome</keyword>
<evidence type="ECO:0000259" key="3">
    <source>
        <dbReference type="Pfam" id="PF02563"/>
    </source>
</evidence>
<dbReference type="Gene3D" id="3.10.560.10">
    <property type="entry name" value="Outer membrane lipoprotein wza domain like"/>
    <property type="match status" value="1"/>
</dbReference>
<evidence type="ECO:0000313" key="5">
    <source>
        <dbReference type="Proteomes" id="UP000708576"/>
    </source>
</evidence>
<protein>
    <submittedName>
        <fullName evidence="4">Polysaccharide biosynthesis/export family protein</fullName>
    </submittedName>
</protein>
<reference evidence="4 5" key="1">
    <citation type="journal article" date="2015" name="Int. J. Syst. Evol. Microbiol.">
        <title>Carboxylicivirga linearis sp. nov., isolated from a sea cucumber culture pond.</title>
        <authorList>
            <person name="Wang F.Q."/>
            <person name="Zhou Y.X."/>
            <person name="Lin X.Z."/>
            <person name="Chen G.J."/>
            <person name="Du Z.J."/>
        </authorList>
    </citation>
    <scope>NUCLEOTIDE SEQUENCE [LARGE SCALE GENOMIC DNA]</scope>
    <source>
        <strain evidence="4 5">FB218</strain>
    </source>
</reference>
<evidence type="ECO:0000256" key="1">
    <source>
        <dbReference type="ARBA" id="ARBA00022729"/>
    </source>
</evidence>
<dbReference type="InterPro" id="IPR049712">
    <property type="entry name" value="Poly_export"/>
</dbReference>
<dbReference type="Proteomes" id="UP000708576">
    <property type="component" value="Unassembled WGS sequence"/>
</dbReference>
<proteinExistence type="predicted"/>
<evidence type="ECO:0000313" key="4">
    <source>
        <dbReference type="EMBL" id="MBS2098527.1"/>
    </source>
</evidence>
<feature type="domain" description="Polysaccharide export protein N-terminal" evidence="3">
    <location>
        <begin position="39"/>
        <end position="129"/>
    </location>
</feature>
<organism evidence="4 5">
    <name type="scientific">Carboxylicivirga linearis</name>
    <dbReference type="NCBI Taxonomy" id="1628157"/>
    <lineage>
        <taxon>Bacteria</taxon>
        <taxon>Pseudomonadati</taxon>
        <taxon>Bacteroidota</taxon>
        <taxon>Bacteroidia</taxon>
        <taxon>Marinilabiliales</taxon>
        <taxon>Marinilabiliaceae</taxon>
        <taxon>Carboxylicivirga</taxon>
    </lineage>
</organism>
<keyword evidence="2" id="KW-0812">Transmembrane</keyword>
<dbReference type="Pfam" id="PF02563">
    <property type="entry name" value="Poly_export"/>
    <property type="match status" value="1"/>
</dbReference>
<comment type="caution">
    <text evidence="4">The sequence shown here is derived from an EMBL/GenBank/DDBJ whole genome shotgun (WGS) entry which is preliminary data.</text>
</comment>
<keyword evidence="2" id="KW-0472">Membrane</keyword>
<keyword evidence="1" id="KW-0732">Signal</keyword>
<feature type="transmembrane region" description="Helical" evidence="2">
    <location>
        <begin position="223"/>
        <end position="244"/>
    </location>
</feature>
<dbReference type="PANTHER" id="PTHR33619">
    <property type="entry name" value="POLYSACCHARIDE EXPORT PROTEIN GFCE-RELATED"/>
    <property type="match status" value="1"/>
</dbReference>